<dbReference type="SUPFAM" id="SSF52374">
    <property type="entry name" value="Nucleotidylyl transferase"/>
    <property type="match status" value="1"/>
</dbReference>
<keyword evidence="2" id="KW-0436">Ligase</keyword>
<dbReference type="AlphaFoldDB" id="A0A9D1D1G2"/>
<keyword evidence="2" id="KW-0547">Nucleotide-binding</keyword>
<keyword evidence="2" id="KW-0067">ATP-binding</keyword>
<keyword evidence="2" id="KW-0694">RNA-binding</keyword>
<reference evidence="3" key="2">
    <citation type="journal article" date="2021" name="PeerJ">
        <title>Extensive microbial diversity within the chicken gut microbiome revealed by metagenomics and culture.</title>
        <authorList>
            <person name="Gilroy R."/>
            <person name="Ravi A."/>
            <person name="Getino M."/>
            <person name="Pursley I."/>
            <person name="Horton D.L."/>
            <person name="Alikhan N.F."/>
            <person name="Baker D."/>
            <person name="Gharbi K."/>
            <person name="Hall N."/>
            <person name="Watson M."/>
            <person name="Adriaenssens E.M."/>
            <person name="Foster-Nyarko E."/>
            <person name="Jarju S."/>
            <person name="Secka A."/>
            <person name="Antonio M."/>
            <person name="Oren A."/>
            <person name="Chaudhuri R.R."/>
            <person name="La Ragione R."/>
            <person name="Hildebrand F."/>
            <person name="Pallen M.J."/>
        </authorList>
    </citation>
    <scope>NUCLEOTIDE SEQUENCE</scope>
    <source>
        <strain evidence="3">ChiSjej3B21-11622</strain>
    </source>
</reference>
<keyword evidence="2" id="KW-0963">Cytoplasm</keyword>
<comment type="catalytic activity">
    <reaction evidence="2">
        <text>cytidine(34) in elongator tRNA(Met) + acetate + ATP = N(4)-acetylcytidine(34) in elongator tRNA(Met) + AMP + diphosphate</text>
        <dbReference type="Rhea" id="RHEA:58144"/>
        <dbReference type="Rhea" id="RHEA-COMP:10693"/>
        <dbReference type="Rhea" id="RHEA-COMP:10694"/>
        <dbReference type="ChEBI" id="CHEBI:30089"/>
        <dbReference type="ChEBI" id="CHEBI:30616"/>
        <dbReference type="ChEBI" id="CHEBI:33019"/>
        <dbReference type="ChEBI" id="CHEBI:74900"/>
        <dbReference type="ChEBI" id="CHEBI:82748"/>
        <dbReference type="ChEBI" id="CHEBI:456215"/>
    </reaction>
</comment>
<feature type="binding site" evidence="2">
    <location>
        <position position="102"/>
    </location>
    <ligand>
        <name>ATP</name>
        <dbReference type="ChEBI" id="CHEBI:30616"/>
    </ligand>
</feature>
<evidence type="ECO:0000313" key="3">
    <source>
        <dbReference type="EMBL" id="HIQ97057.1"/>
    </source>
</evidence>
<dbReference type="EMBL" id="DVFT01000158">
    <property type="protein sequence ID" value="HIQ97057.1"/>
    <property type="molecule type" value="Genomic_DNA"/>
</dbReference>
<feature type="binding site" evidence="2">
    <location>
        <position position="165"/>
    </location>
    <ligand>
        <name>ATP</name>
        <dbReference type="ChEBI" id="CHEBI:30616"/>
    </ligand>
</feature>
<feature type="binding site" evidence="2">
    <location>
        <begin position="7"/>
        <end position="20"/>
    </location>
    <ligand>
        <name>ATP</name>
        <dbReference type="ChEBI" id="CHEBI:30616"/>
    </ligand>
</feature>
<dbReference type="GO" id="GO:0016879">
    <property type="term" value="F:ligase activity, forming carbon-nitrogen bonds"/>
    <property type="evidence" value="ECO:0007669"/>
    <property type="project" value="UniProtKB-UniRule"/>
</dbReference>
<protein>
    <recommendedName>
        <fullName evidence="2">tRNA(Met) cytidine acetate ligase</fullName>
        <ecNumber evidence="2">6.3.4.-</ecNumber>
    </recommendedName>
</protein>
<comment type="subcellular location">
    <subcellularLocation>
        <location evidence="2">Cytoplasm</location>
    </subcellularLocation>
</comment>
<name>A0A9D1D1G2_9FIRM</name>
<evidence type="ECO:0000256" key="1">
    <source>
        <dbReference type="ARBA" id="ARBA00022694"/>
    </source>
</evidence>
<comment type="caution">
    <text evidence="3">The sequence shown here is derived from an EMBL/GenBank/DDBJ whole genome shotgun (WGS) entry which is preliminary data.</text>
</comment>
<dbReference type="InterPro" id="IPR008513">
    <property type="entry name" value="tRNA(Met)_cyd_acetate_ligase"/>
</dbReference>
<evidence type="ECO:0000256" key="2">
    <source>
        <dbReference type="HAMAP-Rule" id="MF_01539"/>
    </source>
</evidence>
<feature type="binding site" evidence="2">
    <location>
        <begin position="190"/>
        <end position="191"/>
    </location>
    <ligand>
        <name>ATP</name>
        <dbReference type="ChEBI" id="CHEBI:30616"/>
    </ligand>
</feature>
<dbReference type="Pfam" id="PF05636">
    <property type="entry name" value="HIGH_NTase1"/>
    <property type="match status" value="1"/>
</dbReference>
<accession>A0A9D1D1G2</accession>
<dbReference type="PANTHER" id="PTHR37825">
    <property type="entry name" value="TRNA(MET) CYTIDINE ACETATE LIGASE"/>
    <property type="match status" value="1"/>
</dbReference>
<dbReference type="GO" id="GO:0006400">
    <property type="term" value="P:tRNA modification"/>
    <property type="evidence" value="ECO:0007669"/>
    <property type="project" value="UniProtKB-UniRule"/>
</dbReference>
<comment type="function">
    <text evidence="2">Catalyzes the formation of N(4)-acetylcytidine (ac(4)C) at the wobble position of elongator tRNA(Met), using acetate and ATP as substrates. First activates an acetate ion to form acetyladenylate (Ac-AMP) and then transfers the acetyl group to tRNA to form ac(4)C34.</text>
</comment>
<keyword evidence="1 2" id="KW-0819">tRNA processing</keyword>
<proteinExistence type="inferred from homology"/>
<sequence>MRVTGIIAEYNPFHNGHAYHLREARRLTKAHYLLVVMGGNFMQRGEPAIVDKFARTEMALRGGADLVAELPTPFATGSAEYFAEGAVELLDQSGVVDTLCFGSESGDLGLVQRAAEVLIEEPEAYRAVLKAELKAGNSFPTAREHALASILAAEDLPEGFLSSPNNILAVEYVKALLKRGSRIKPCTVRRIGNYHGEGLFPDGGFASASAIRRFLLEGAFREGSFKEESVPFREPFVSPLSSQLPETSLRLLTDGRRLVSLEDFSLPLHYRLLAASDPLEFTAFLDVSPDLSRRIFRLRHEFSGYEAFLDRLKTRQYTRTRIARALLHILLGIRNTDIALPSQFRILGFRREAAPLLRRLKEESRLPVVSRPSRGASSDQEAFFSSVYHLGEAYHEYREKLVIVP</sequence>
<gene>
    <name evidence="2" type="primary">tmcAL</name>
    <name evidence="3" type="ORF">IAB26_10900</name>
</gene>
<dbReference type="Gene3D" id="3.40.50.620">
    <property type="entry name" value="HUPs"/>
    <property type="match status" value="1"/>
</dbReference>
<organism evidence="3 4">
    <name type="scientific">Candidatus Limivivens merdigallinarum</name>
    <dbReference type="NCBI Taxonomy" id="2840859"/>
    <lineage>
        <taxon>Bacteria</taxon>
        <taxon>Bacillati</taxon>
        <taxon>Bacillota</taxon>
        <taxon>Clostridia</taxon>
        <taxon>Lachnospirales</taxon>
        <taxon>Lachnospiraceae</taxon>
        <taxon>Lachnospiraceae incertae sedis</taxon>
        <taxon>Candidatus Limivivens</taxon>
    </lineage>
</organism>
<dbReference type="GO" id="GO:0005737">
    <property type="term" value="C:cytoplasm"/>
    <property type="evidence" value="ECO:0007669"/>
    <property type="project" value="UniProtKB-SubCell"/>
</dbReference>
<dbReference type="EC" id="6.3.4.-" evidence="2"/>
<dbReference type="InterPro" id="IPR014729">
    <property type="entry name" value="Rossmann-like_a/b/a_fold"/>
</dbReference>
<reference evidence="3" key="1">
    <citation type="submission" date="2020-10" db="EMBL/GenBank/DDBJ databases">
        <authorList>
            <person name="Gilroy R."/>
        </authorList>
    </citation>
    <scope>NUCLEOTIDE SEQUENCE</scope>
    <source>
        <strain evidence="3">ChiSjej3B21-11622</strain>
    </source>
</reference>
<dbReference type="GO" id="GO:0005524">
    <property type="term" value="F:ATP binding"/>
    <property type="evidence" value="ECO:0007669"/>
    <property type="project" value="UniProtKB-KW"/>
</dbReference>
<keyword evidence="2" id="KW-0820">tRNA-binding</keyword>
<dbReference type="GO" id="GO:0000049">
    <property type="term" value="F:tRNA binding"/>
    <property type="evidence" value="ECO:0007669"/>
    <property type="project" value="UniProtKB-KW"/>
</dbReference>
<dbReference type="PANTHER" id="PTHR37825:SF1">
    <property type="entry name" value="TRNA(MET) CYTIDINE ACETATE LIGASE"/>
    <property type="match status" value="1"/>
</dbReference>
<evidence type="ECO:0000313" key="4">
    <source>
        <dbReference type="Proteomes" id="UP000886886"/>
    </source>
</evidence>
<dbReference type="Proteomes" id="UP000886886">
    <property type="component" value="Unassembled WGS sequence"/>
</dbReference>
<comment type="similarity">
    <text evidence="2">Belongs to the TmcAL family.</text>
</comment>
<dbReference type="HAMAP" id="MF_01539">
    <property type="entry name" value="TmcAL"/>
    <property type="match status" value="1"/>
</dbReference>